<organism evidence="1 2">
    <name type="scientific">Arabidopsis suecica</name>
    <name type="common">Swedish thale-cress</name>
    <name type="synonym">Cardaminopsis suecica</name>
    <dbReference type="NCBI Taxonomy" id="45249"/>
    <lineage>
        <taxon>Eukaryota</taxon>
        <taxon>Viridiplantae</taxon>
        <taxon>Streptophyta</taxon>
        <taxon>Embryophyta</taxon>
        <taxon>Tracheophyta</taxon>
        <taxon>Spermatophyta</taxon>
        <taxon>Magnoliopsida</taxon>
        <taxon>eudicotyledons</taxon>
        <taxon>Gunneridae</taxon>
        <taxon>Pentapetalae</taxon>
        <taxon>rosids</taxon>
        <taxon>malvids</taxon>
        <taxon>Brassicales</taxon>
        <taxon>Brassicaceae</taxon>
        <taxon>Camelineae</taxon>
        <taxon>Arabidopsis</taxon>
    </lineage>
</organism>
<reference evidence="1 2" key="1">
    <citation type="submission" date="2020-12" db="EMBL/GenBank/DDBJ databases">
        <title>Concerted genomic and epigenomic changes stabilize Arabidopsis allopolyploids.</title>
        <authorList>
            <person name="Chen Z."/>
        </authorList>
    </citation>
    <scope>NUCLEOTIDE SEQUENCE [LARGE SCALE GENOMIC DNA]</scope>
    <source>
        <strain evidence="1">As9502</strain>
        <tissue evidence="1">Leaf</tissue>
    </source>
</reference>
<sequence length="112" mass="12565">MLDMFIGDDSVTGIGARTAKMTENARQKAFLKRTGSLRNKLEHISHTTNSTNVILCFSDDTNEYITVAGYPWEPDRVVRRYIREVATIDDMLEIAPASQLVDGITNTANWEA</sequence>
<gene>
    <name evidence="1" type="ORF">ISN44_As12g028760</name>
</gene>
<keyword evidence="2" id="KW-1185">Reference proteome</keyword>
<proteinExistence type="predicted"/>
<protein>
    <submittedName>
        <fullName evidence="1">Uncharacterized protein</fullName>
    </submittedName>
</protein>
<dbReference type="Proteomes" id="UP000694251">
    <property type="component" value="Chromosome 12"/>
</dbReference>
<comment type="caution">
    <text evidence="1">The sequence shown here is derived from an EMBL/GenBank/DDBJ whole genome shotgun (WGS) entry which is preliminary data.</text>
</comment>
<dbReference type="AlphaFoldDB" id="A0A8T1YNR8"/>
<dbReference type="EMBL" id="JAEFBJ010000012">
    <property type="protein sequence ID" value="KAG7547659.1"/>
    <property type="molecule type" value="Genomic_DNA"/>
</dbReference>
<evidence type="ECO:0000313" key="2">
    <source>
        <dbReference type="Proteomes" id="UP000694251"/>
    </source>
</evidence>
<evidence type="ECO:0000313" key="1">
    <source>
        <dbReference type="EMBL" id="KAG7547659.1"/>
    </source>
</evidence>
<name>A0A8T1YNR8_ARASU</name>
<accession>A0A8T1YNR8</accession>